<keyword evidence="2" id="KW-0677">Repeat</keyword>
<dbReference type="Pfam" id="PF13499">
    <property type="entry name" value="EF-hand_7"/>
    <property type="match status" value="2"/>
</dbReference>
<dbReference type="GO" id="GO:0005509">
    <property type="term" value="F:calcium ion binding"/>
    <property type="evidence" value="ECO:0007669"/>
    <property type="project" value="InterPro"/>
</dbReference>
<dbReference type="SMART" id="SM00054">
    <property type="entry name" value="EFh"/>
    <property type="match status" value="4"/>
</dbReference>
<dbReference type="PROSITE" id="PS00018">
    <property type="entry name" value="EF_HAND_1"/>
    <property type="match status" value="4"/>
</dbReference>
<dbReference type="PANTHER" id="PTHR10891">
    <property type="entry name" value="EF-HAND CALCIUM-BINDING DOMAIN CONTAINING PROTEIN"/>
    <property type="match status" value="1"/>
</dbReference>
<proteinExistence type="predicted"/>
<name>A0A166ALD2_DAUCS</name>
<gene>
    <name evidence="4" type="ORF">DCAR_0311528</name>
</gene>
<evidence type="ECO:0000256" key="2">
    <source>
        <dbReference type="ARBA" id="ARBA00022737"/>
    </source>
</evidence>
<reference evidence="4" key="1">
    <citation type="journal article" date="2016" name="Nat. Genet.">
        <title>A high-quality carrot genome assembly provides new insights into carotenoid accumulation and asterid genome evolution.</title>
        <authorList>
            <person name="Iorizzo M."/>
            <person name="Ellison S."/>
            <person name="Senalik D."/>
            <person name="Zeng P."/>
            <person name="Satapoomin P."/>
            <person name="Huang J."/>
            <person name="Bowman M."/>
            <person name="Iovene M."/>
            <person name="Sanseverino W."/>
            <person name="Cavagnaro P."/>
            <person name="Yildiz M."/>
            <person name="Macko-Podgorni A."/>
            <person name="Moranska E."/>
            <person name="Grzebelus E."/>
            <person name="Grzebelus D."/>
            <person name="Ashrafi H."/>
            <person name="Zheng Z."/>
            <person name="Cheng S."/>
            <person name="Spooner D."/>
            <person name="Van Deynze A."/>
            <person name="Simon P."/>
        </authorList>
    </citation>
    <scope>NUCLEOTIDE SEQUENCE</scope>
    <source>
        <tissue evidence="4">Leaf</tissue>
    </source>
</reference>
<evidence type="ECO:0000256" key="3">
    <source>
        <dbReference type="ARBA" id="ARBA00022837"/>
    </source>
</evidence>
<evidence type="ECO:0000313" key="4">
    <source>
        <dbReference type="EMBL" id="WOG92265.1"/>
    </source>
</evidence>
<protein>
    <submittedName>
        <fullName evidence="4">Uncharacterized protein</fullName>
    </submittedName>
</protein>
<dbReference type="PROSITE" id="PS50222">
    <property type="entry name" value="EF_HAND_2"/>
    <property type="match status" value="4"/>
</dbReference>
<dbReference type="OrthoDB" id="26525at2759"/>
<dbReference type="InterPro" id="IPR018247">
    <property type="entry name" value="EF_Hand_1_Ca_BS"/>
</dbReference>
<evidence type="ECO:0000313" key="5">
    <source>
        <dbReference type="Proteomes" id="UP000077755"/>
    </source>
</evidence>
<dbReference type="Gene3D" id="1.10.238.10">
    <property type="entry name" value="EF-hand"/>
    <property type="match status" value="2"/>
</dbReference>
<dbReference type="FunFam" id="1.10.238.10:FF:000003">
    <property type="entry name" value="Calmodulin A"/>
    <property type="match status" value="1"/>
</dbReference>
<dbReference type="CDD" id="cd00051">
    <property type="entry name" value="EFh"/>
    <property type="match status" value="2"/>
</dbReference>
<dbReference type="KEGG" id="dcr:108213834"/>
<dbReference type="Gramene" id="KZN01446">
    <property type="protein sequence ID" value="KZN01446"/>
    <property type="gene ID" value="DCAR_010200"/>
</dbReference>
<keyword evidence="1" id="KW-0479">Metal-binding</keyword>
<evidence type="ECO:0000256" key="1">
    <source>
        <dbReference type="ARBA" id="ARBA00022723"/>
    </source>
</evidence>
<keyword evidence="3" id="KW-0106">Calcium</keyword>
<dbReference type="InterPro" id="IPR002048">
    <property type="entry name" value="EF_hand_dom"/>
</dbReference>
<dbReference type="OMA" id="CRIAAHF"/>
<dbReference type="Proteomes" id="UP000077755">
    <property type="component" value="Chromosome 3"/>
</dbReference>
<accession>A0A166ALD2</accession>
<dbReference type="AlphaFoldDB" id="A0A166ALD2"/>
<keyword evidence="5" id="KW-1185">Reference proteome</keyword>
<dbReference type="InterPro" id="IPR011992">
    <property type="entry name" value="EF-hand-dom_pair"/>
</dbReference>
<organism evidence="4 5">
    <name type="scientific">Daucus carota subsp. sativus</name>
    <name type="common">Carrot</name>
    <dbReference type="NCBI Taxonomy" id="79200"/>
    <lineage>
        <taxon>Eukaryota</taxon>
        <taxon>Viridiplantae</taxon>
        <taxon>Streptophyta</taxon>
        <taxon>Embryophyta</taxon>
        <taxon>Tracheophyta</taxon>
        <taxon>Spermatophyta</taxon>
        <taxon>Magnoliopsida</taxon>
        <taxon>eudicotyledons</taxon>
        <taxon>Gunneridae</taxon>
        <taxon>Pentapetalae</taxon>
        <taxon>asterids</taxon>
        <taxon>campanulids</taxon>
        <taxon>Apiales</taxon>
        <taxon>Apiaceae</taxon>
        <taxon>Apioideae</taxon>
        <taxon>Scandiceae</taxon>
        <taxon>Daucinae</taxon>
        <taxon>Daucus</taxon>
        <taxon>Daucus sect. Daucus</taxon>
    </lineage>
</organism>
<reference evidence="4" key="2">
    <citation type="submission" date="2022-03" db="EMBL/GenBank/DDBJ databases">
        <title>Draft title - Genomic analysis of global carrot germplasm unveils the trajectory of domestication and the origin of high carotenoid orange carrot.</title>
        <authorList>
            <person name="Iorizzo M."/>
            <person name="Ellison S."/>
            <person name="Senalik D."/>
            <person name="Macko-Podgorni A."/>
            <person name="Grzebelus D."/>
            <person name="Bostan H."/>
            <person name="Rolling W."/>
            <person name="Curaba J."/>
            <person name="Simon P."/>
        </authorList>
    </citation>
    <scope>NUCLEOTIDE SEQUENCE</scope>
    <source>
        <tissue evidence="4">Leaf</tissue>
    </source>
</reference>
<dbReference type="EMBL" id="CP093345">
    <property type="protein sequence ID" value="WOG92265.1"/>
    <property type="molecule type" value="Genomic_DNA"/>
</dbReference>
<dbReference type="SUPFAM" id="SSF47473">
    <property type="entry name" value="EF-hand"/>
    <property type="match status" value="1"/>
</dbReference>
<sequence length="140" mass="15865">MDQLTRVFHRFDANGDGKISADELTAAMQALGSDTSPDEIRKTMEEIDTDHDGYINEEEFVKFCNTDFNNDGGMKELEEAFATYDINKNGLISAAELHQIMTKLGEDRTEEDCKKMIKSVDSDGDGFVNFEEFKIMMNQN</sequence>
<dbReference type="InterPro" id="IPR039647">
    <property type="entry name" value="EF_hand_pair_protein_CML-like"/>
</dbReference>